<organism evidence="1 2">
    <name type="scientific">Zhihengliuella flava</name>
    <dbReference type="NCBI Taxonomy" id="1285193"/>
    <lineage>
        <taxon>Bacteria</taxon>
        <taxon>Bacillati</taxon>
        <taxon>Actinomycetota</taxon>
        <taxon>Actinomycetes</taxon>
        <taxon>Micrococcales</taxon>
        <taxon>Micrococcaceae</taxon>
        <taxon>Zhihengliuella</taxon>
    </lineage>
</organism>
<dbReference type="EMBL" id="JADOTZ010000001">
    <property type="protein sequence ID" value="MBG6085844.1"/>
    <property type="molecule type" value="Genomic_DNA"/>
</dbReference>
<dbReference type="AlphaFoldDB" id="A0A931D7F5"/>
<sequence length="70" mass="8115">MPHNLTIRTDDEDLVTETRHEDHHLAAEEAMQQRIRRLRDAKTGYKRHGNQIVYTDSAGVHVTLTYEDAS</sequence>
<dbReference type="Proteomes" id="UP000625033">
    <property type="component" value="Unassembled WGS sequence"/>
</dbReference>
<evidence type="ECO:0000313" key="1">
    <source>
        <dbReference type="EMBL" id="MBG6085844.1"/>
    </source>
</evidence>
<accession>A0A931D7F5</accession>
<protein>
    <submittedName>
        <fullName evidence="1">Ribosome-associated translation inhibitor RaiA</fullName>
    </submittedName>
</protein>
<dbReference type="RefSeq" id="WP_196836981.1">
    <property type="nucleotide sequence ID" value="NZ_JADOTZ010000001.1"/>
</dbReference>
<gene>
    <name evidence="1" type="ORF">IW252_002611</name>
</gene>
<name>A0A931D7F5_9MICC</name>
<keyword evidence="2" id="KW-1185">Reference proteome</keyword>
<proteinExistence type="predicted"/>
<evidence type="ECO:0000313" key="2">
    <source>
        <dbReference type="Proteomes" id="UP000625033"/>
    </source>
</evidence>
<comment type="caution">
    <text evidence="1">The sequence shown here is derived from an EMBL/GenBank/DDBJ whole genome shotgun (WGS) entry which is preliminary data.</text>
</comment>
<reference evidence="1" key="1">
    <citation type="submission" date="2020-11" db="EMBL/GenBank/DDBJ databases">
        <title>Sequencing the genomes of 1000 actinobacteria strains.</title>
        <authorList>
            <person name="Klenk H.-P."/>
        </authorList>
    </citation>
    <scope>NUCLEOTIDE SEQUENCE</scope>
    <source>
        <strain evidence="1">DSM 26152</strain>
    </source>
</reference>